<dbReference type="FunFam" id="2.40.50.140:FF:000262">
    <property type="entry name" value="Protein BREAST CANCER SUSCEPTIBILITY 2 homolog B"/>
    <property type="match status" value="1"/>
</dbReference>
<feature type="transmembrane region" description="Helical" evidence="4">
    <location>
        <begin position="119"/>
        <end position="139"/>
    </location>
</feature>
<dbReference type="Gene3D" id="2.40.50.140">
    <property type="entry name" value="Nucleic acid-binding proteins"/>
    <property type="match status" value="3"/>
</dbReference>
<dbReference type="Pfam" id="PF01145">
    <property type="entry name" value="Band_7"/>
    <property type="match status" value="1"/>
</dbReference>
<dbReference type="InterPro" id="IPR015525">
    <property type="entry name" value="BRCA2"/>
</dbReference>
<dbReference type="SUPFAM" id="SSF50249">
    <property type="entry name" value="Nucleic acid-binding proteins"/>
    <property type="match status" value="2"/>
</dbReference>
<proteinExistence type="inferred from homology"/>
<dbReference type="InterPro" id="IPR000163">
    <property type="entry name" value="Prohibitin"/>
</dbReference>
<dbReference type="EMBL" id="OIVN01005072">
    <property type="protein sequence ID" value="SPD20726.1"/>
    <property type="molecule type" value="Genomic_DNA"/>
</dbReference>
<dbReference type="InterPro" id="IPR015187">
    <property type="entry name" value="BRCA2_OB_1"/>
</dbReference>
<feature type="transmembrane region" description="Helical" evidence="4">
    <location>
        <begin position="167"/>
        <end position="191"/>
    </location>
</feature>
<dbReference type="InterPro" id="IPR015205">
    <property type="entry name" value="Tower_dom"/>
</dbReference>
<evidence type="ECO:0000259" key="6">
    <source>
        <dbReference type="SMART" id="SM01341"/>
    </source>
</evidence>
<sequence length="612" mass="67390">MGSQAAVSFLTNIWVAVVAQFNADQLLTEHPQVSALVRNGLTERAKNFNIVLDDVAITHLSYGAEFSRAVEQKQVVGIFKMVVLPLLGQLADEHGRKPLLLLTVFTSIFPFVHPYAKPLALLVATLLLICLGGLALYGVTDGSLAECLWLSWTYIADSGNHAGSEGIGWKLVSVSISFGGMLIFAMMLGLVSDAISEKLDSLRKGRSEVVEQNHTLILGWSDKLGSLANESLGGGIVVVMADAPELSYMFYQDHLLYHLIIHVAKEEFPHDTRFRFREYMKEKSIMPLRSAIKGILEGDASPSAMMVLCISAICSNCDLENETCSVAVIGAENNNATKVELTDGWYAMDVVLDAPLSNQLAVGKLFVGQKLRIWGAGLCGWFAPVSPLEVSKTVTLLLHMNGTYRAHWADRLGFYKGVGSPLAFRCIKSNGGPVPQTIVGVTRIYPVLYKERFSNGGSIVRSERMECRMVQVYDQRRSTVVEGIVSEFQRGIKGSNNYNDTDSEEEATILKILETAAEPEVLMAEMSPQQLTSFTTYKAKLEATKQSDMEKSIEKALEDANLGVREVTPFMRVRVVGLTSKISDRKDSPKEGLITIWNPTEQQVNLRVFCFA</sequence>
<dbReference type="SMART" id="SM01341">
    <property type="entry name" value="Tower"/>
    <property type="match status" value="1"/>
</dbReference>
<feature type="signal peptide" evidence="5">
    <location>
        <begin position="1"/>
        <end position="19"/>
    </location>
</feature>
<reference evidence="7" key="1">
    <citation type="submission" date="2018-02" db="EMBL/GenBank/DDBJ databases">
        <authorList>
            <person name="Cohen D.B."/>
            <person name="Kent A.D."/>
        </authorList>
    </citation>
    <scope>NUCLEOTIDE SEQUENCE</scope>
</reference>
<dbReference type="PANTHER" id="PTHR11289:SF0">
    <property type="entry name" value="BREAST CANCER TYPE 2 SUSCEPTIBILITY PROTEIN"/>
    <property type="match status" value="1"/>
</dbReference>
<dbReference type="GO" id="GO:0000724">
    <property type="term" value="P:double-strand break repair via homologous recombination"/>
    <property type="evidence" value="ECO:0007669"/>
    <property type="project" value="InterPro"/>
</dbReference>
<evidence type="ECO:0000256" key="4">
    <source>
        <dbReference type="SAM" id="Phobius"/>
    </source>
</evidence>
<protein>
    <recommendedName>
        <fullName evidence="6">Tower domain-containing protein</fullName>
    </recommendedName>
</protein>
<dbReference type="InterPro" id="IPR012340">
    <property type="entry name" value="NA-bd_OB-fold"/>
</dbReference>
<comment type="subunit">
    <text evidence="3">Component of a prohibitin multimeric complex in mitochondrial membranes.</text>
</comment>
<feature type="chain" id="PRO_5014770375" description="Tower domain-containing protein" evidence="5">
    <location>
        <begin position="20"/>
        <end position="612"/>
    </location>
</feature>
<dbReference type="PRINTS" id="PR00679">
    <property type="entry name" value="PROHIBITIN"/>
</dbReference>
<dbReference type="InterPro" id="IPR036013">
    <property type="entry name" value="Band_7/SPFH_dom_sf"/>
</dbReference>
<dbReference type="AlphaFoldDB" id="A0A2N9I3U7"/>
<comment type="subcellular location">
    <subcellularLocation>
        <location evidence="1">Mitochondrion inner membrane</location>
        <topology evidence="1">Single-pass type II membrane protein</topology>
    </subcellularLocation>
</comment>
<name>A0A2N9I3U7_FAGSY</name>
<evidence type="ECO:0000313" key="7">
    <source>
        <dbReference type="EMBL" id="SPD20726.1"/>
    </source>
</evidence>
<dbReference type="PANTHER" id="PTHR11289">
    <property type="entry name" value="BREAST CANCER TYPE 2 SUSCEPTIBILITY PROTEIN BRCA2"/>
    <property type="match status" value="1"/>
</dbReference>
<keyword evidence="5" id="KW-0732">Signal</keyword>
<dbReference type="CDD" id="cd04493">
    <property type="entry name" value="BRCA2DBD_OB1"/>
    <property type="match status" value="1"/>
</dbReference>
<dbReference type="GO" id="GO:0005743">
    <property type="term" value="C:mitochondrial inner membrane"/>
    <property type="evidence" value="ECO:0007669"/>
    <property type="project" value="UniProtKB-SubCell"/>
</dbReference>
<dbReference type="Pfam" id="PF09103">
    <property type="entry name" value="BRCA-2_OB1"/>
    <property type="match status" value="1"/>
</dbReference>
<evidence type="ECO:0000256" key="1">
    <source>
        <dbReference type="ARBA" id="ARBA00004140"/>
    </source>
</evidence>
<dbReference type="SUPFAM" id="SSF81324">
    <property type="entry name" value="Voltage-gated potassium channels"/>
    <property type="match status" value="1"/>
</dbReference>
<gene>
    <name evidence="7" type="ORF">FSB_LOCUS48608</name>
</gene>
<evidence type="ECO:0000256" key="2">
    <source>
        <dbReference type="ARBA" id="ARBA00009658"/>
    </source>
</evidence>
<keyword evidence="4" id="KW-0472">Membrane</keyword>
<comment type="similarity">
    <text evidence="2">Belongs to the prohibitin family.</text>
</comment>
<dbReference type="SUPFAM" id="SSF81878">
    <property type="entry name" value="BRCA2 tower domain"/>
    <property type="match status" value="1"/>
</dbReference>
<keyword evidence="4" id="KW-0812">Transmembrane</keyword>
<organism evidence="7">
    <name type="scientific">Fagus sylvatica</name>
    <name type="common">Beechnut</name>
    <dbReference type="NCBI Taxonomy" id="28930"/>
    <lineage>
        <taxon>Eukaryota</taxon>
        <taxon>Viridiplantae</taxon>
        <taxon>Streptophyta</taxon>
        <taxon>Embryophyta</taxon>
        <taxon>Tracheophyta</taxon>
        <taxon>Spermatophyta</taxon>
        <taxon>Magnoliopsida</taxon>
        <taxon>eudicotyledons</taxon>
        <taxon>Gunneridae</taxon>
        <taxon>Pentapetalae</taxon>
        <taxon>rosids</taxon>
        <taxon>fabids</taxon>
        <taxon>Fagales</taxon>
        <taxon>Fagaceae</taxon>
        <taxon>Fagus</taxon>
    </lineage>
</organism>
<evidence type="ECO:0000256" key="3">
    <source>
        <dbReference type="ARBA" id="ARBA00011786"/>
    </source>
</evidence>
<keyword evidence="4" id="KW-1133">Transmembrane helix</keyword>
<dbReference type="InterPro" id="IPR001107">
    <property type="entry name" value="Band_7"/>
</dbReference>
<dbReference type="SUPFAM" id="SSF117892">
    <property type="entry name" value="Band 7/SPFH domain"/>
    <property type="match status" value="1"/>
</dbReference>
<dbReference type="GO" id="GO:0006355">
    <property type="term" value="P:regulation of DNA-templated transcription"/>
    <property type="evidence" value="ECO:0007669"/>
    <property type="project" value="TreeGrafter"/>
</dbReference>
<feature type="domain" description="Tower" evidence="6">
    <location>
        <begin position="450"/>
        <end position="491"/>
    </location>
</feature>
<evidence type="ECO:0000256" key="5">
    <source>
        <dbReference type="SAM" id="SignalP"/>
    </source>
</evidence>
<accession>A0A2N9I3U7</accession>